<keyword evidence="7" id="KW-1133">Transmembrane helix</keyword>
<evidence type="ECO:0000256" key="5">
    <source>
        <dbReference type="PIRNR" id="PIRNR038471"/>
    </source>
</evidence>
<dbReference type="Gene3D" id="1.20.5.490">
    <property type="entry name" value="Single helix bin"/>
    <property type="match status" value="1"/>
</dbReference>
<keyword evidence="11" id="KW-1185">Reference proteome</keyword>
<evidence type="ECO:0000313" key="9">
    <source>
        <dbReference type="EMBL" id="MDN6900779.1"/>
    </source>
</evidence>
<feature type="coiled-coil region" evidence="6">
    <location>
        <begin position="87"/>
        <end position="114"/>
    </location>
</feature>
<dbReference type="NCBIfam" id="TIGR00219">
    <property type="entry name" value="mreC"/>
    <property type="match status" value="1"/>
</dbReference>
<evidence type="ECO:0000313" key="10">
    <source>
        <dbReference type="EMBL" id="QAS69222.1"/>
    </source>
</evidence>
<evidence type="ECO:0000313" key="11">
    <source>
        <dbReference type="Proteomes" id="UP000286907"/>
    </source>
</evidence>
<dbReference type="Pfam" id="PF04085">
    <property type="entry name" value="MreC"/>
    <property type="match status" value="1"/>
</dbReference>
<feature type="domain" description="Rod shape-determining protein MreC beta-barrel core" evidence="8">
    <location>
        <begin position="124"/>
        <end position="276"/>
    </location>
</feature>
<accession>A0AAJ1R9Q5</accession>
<dbReference type="PIRSF" id="PIRSF038471">
    <property type="entry name" value="MreC"/>
    <property type="match status" value="1"/>
</dbReference>
<reference evidence="10" key="3">
    <citation type="submission" date="2020-01" db="EMBL/GenBank/DDBJ databases">
        <authorList>
            <person name="Cousin F.J."/>
            <person name="Le Guellec R."/>
            <person name="Cretenet M."/>
        </authorList>
    </citation>
    <scope>NUCLEOTIDE SEQUENCE</scope>
    <source>
        <strain evidence="10">UCMA 15228</strain>
    </source>
</reference>
<organism evidence="9 12">
    <name type="scientific">Oenococcus sicerae</name>
    <dbReference type="NCBI Taxonomy" id="2203724"/>
    <lineage>
        <taxon>Bacteria</taxon>
        <taxon>Bacillati</taxon>
        <taxon>Bacillota</taxon>
        <taxon>Bacilli</taxon>
        <taxon>Lactobacillales</taxon>
        <taxon>Lactobacillaceae</taxon>
        <taxon>Oenococcus</taxon>
    </lineage>
</organism>
<keyword evidence="3 5" id="KW-0133">Cell shape</keyword>
<comment type="similarity">
    <text evidence="1 5">Belongs to the MreC family.</text>
</comment>
<dbReference type="InterPro" id="IPR007221">
    <property type="entry name" value="MreC"/>
</dbReference>
<evidence type="ECO:0000256" key="3">
    <source>
        <dbReference type="ARBA" id="ARBA00022960"/>
    </source>
</evidence>
<dbReference type="InterPro" id="IPR042175">
    <property type="entry name" value="Cell/Rod_MreC_2"/>
</dbReference>
<keyword evidence="7" id="KW-0472">Membrane</keyword>
<reference evidence="9" key="2">
    <citation type="submission" date="2019-01" db="EMBL/GenBank/DDBJ databases">
        <title>Oenococcus sicerae UCMA17102.</title>
        <authorList>
            <person name="Cousin F.J."/>
            <person name="Le Guellec R."/>
            <person name="Cretenet M."/>
        </authorList>
    </citation>
    <scope>NUCLEOTIDE SEQUENCE</scope>
    <source>
        <strain evidence="9">UCMA17102</strain>
    </source>
</reference>
<dbReference type="PANTHER" id="PTHR34138">
    <property type="entry name" value="CELL SHAPE-DETERMINING PROTEIN MREC"/>
    <property type="match status" value="1"/>
</dbReference>
<evidence type="ECO:0000256" key="2">
    <source>
        <dbReference type="ARBA" id="ARBA00013855"/>
    </source>
</evidence>
<dbReference type="EMBL" id="SDWY01000003">
    <property type="protein sequence ID" value="MDN6900779.1"/>
    <property type="molecule type" value="Genomic_DNA"/>
</dbReference>
<name>A0AAJ1R9Q5_9LACO</name>
<evidence type="ECO:0000256" key="6">
    <source>
        <dbReference type="SAM" id="Coils"/>
    </source>
</evidence>
<evidence type="ECO:0000256" key="1">
    <source>
        <dbReference type="ARBA" id="ARBA00009369"/>
    </source>
</evidence>
<dbReference type="Proteomes" id="UP000286907">
    <property type="component" value="Chromosome"/>
</dbReference>
<dbReference type="InterPro" id="IPR055342">
    <property type="entry name" value="MreC_beta-barrel_core"/>
</dbReference>
<evidence type="ECO:0000256" key="7">
    <source>
        <dbReference type="SAM" id="Phobius"/>
    </source>
</evidence>
<dbReference type="PANTHER" id="PTHR34138:SF1">
    <property type="entry name" value="CELL SHAPE-DETERMINING PROTEIN MREC"/>
    <property type="match status" value="1"/>
</dbReference>
<sequence>MRFNGKKILISIISVVVAVALIIGSSFFYGRATGIPIVQRFTSDVAAFFGRGVSAPTNVLGQSTNSLTQLFKTYKENGRLVKRVDQIAADQVKIQALQKENKELKANLQLKDSLTDYKTVSAVVISRTPSTWDSQLIINQGLNAGVKKNSPILDSKGLIGKVSQVSNTSSKVTLISNMNSDSDRFPVQVTGNQEVVNGIISSYDSNKNQLVLDELTSTVNVKKGSLVQTSGLGGILPKGLYVGKVVSVRDDTYGVAKEIYIQPAADLTDISSVLAVTEVGGNAK</sequence>
<comment type="function">
    <text evidence="5">Involved in formation and maintenance of cell shape.</text>
</comment>
<evidence type="ECO:0000259" key="8">
    <source>
        <dbReference type="Pfam" id="PF04085"/>
    </source>
</evidence>
<evidence type="ECO:0000256" key="4">
    <source>
        <dbReference type="ARBA" id="ARBA00032089"/>
    </source>
</evidence>
<dbReference type="Proteomes" id="UP001167919">
    <property type="component" value="Unassembled WGS sequence"/>
</dbReference>
<dbReference type="GO" id="GO:0005886">
    <property type="term" value="C:plasma membrane"/>
    <property type="evidence" value="ECO:0007669"/>
    <property type="project" value="TreeGrafter"/>
</dbReference>
<dbReference type="Gene3D" id="2.40.10.340">
    <property type="entry name" value="Rod shape-determining protein MreC, domain 1"/>
    <property type="match status" value="1"/>
</dbReference>
<feature type="transmembrane region" description="Helical" evidence="7">
    <location>
        <begin position="7"/>
        <end position="29"/>
    </location>
</feature>
<evidence type="ECO:0000313" key="12">
    <source>
        <dbReference type="Proteomes" id="UP001167919"/>
    </source>
</evidence>
<dbReference type="AlphaFoldDB" id="A0AAJ1R9Q5"/>
<dbReference type="Gene3D" id="2.40.10.350">
    <property type="entry name" value="Rod shape-determining protein MreC, domain 2"/>
    <property type="match status" value="1"/>
</dbReference>
<dbReference type="EMBL" id="CP029684">
    <property type="protein sequence ID" value="QAS69222.1"/>
    <property type="molecule type" value="Genomic_DNA"/>
</dbReference>
<reference evidence="10 11" key="1">
    <citation type="journal article" date="2019" name="Syst. Appl. Microbiol.">
        <title>Oenococcus sicerae sp. nov., isolated from French cider.</title>
        <authorList>
            <person name="Cousin F.J."/>
            <person name="Le Guellec R."/>
            <person name="Chagnot C."/>
            <person name="Goux D."/>
            <person name="Dalmasso M."/>
            <person name="Laplace J.M."/>
            <person name="Cretenet M."/>
        </authorList>
    </citation>
    <scope>NUCLEOTIDE SEQUENCE [LARGE SCALE GENOMIC DNA]</scope>
    <source>
        <strain evidence="10 11">UCMA 15228</strain>
    </source>
</reference>
<proteinExistence type="inferred from homology"/>
<keyword evidence="7" id="KW-0812">Transmembrane</keyword>
<dbReference type="GO" id="GO:0008360">
    <property type="term" value="P:regulation of cell shape"/>
    <property type="evidence" value="ECO:0007669"/>
    <property type="project" value="UniProtKB-KW"/>
</dbReference>
<dbReference type="InterPro" id="IPR042177">
    <property type="entry name" value="Cell/Rod_1"/>
</dbReference>
<protein>
    <recommendedName>
        <fullName evidence="2 5">Cell shape-determining protein MreC</fullName>
    </recommendedName>
    <alternativeName>
        <fullName evidence="4 5">Cell shape protein MreC</fullName>
    </alternativeName>
</protein>
<dbReference type="RefSeq" id="WP_128685144.1">
    <property type="nucleotide sequence ID" value="NZ_CP029684.2"/>
</dbReference>
<gene>
    <name evidence="9" type="primary">mreC</name>
    <name evidence="10" type="ORF">DLJ48_01125</name>
    <name evidence="9" type="ORF">EVC35_07140</name>
</gene>
<keyword evidence="6" id="KW-0175">Coiled coil</keyword>